<feature type="non-terminal residue" evidence="1">
    <location>
        <position position="39"/>
    </location>
</feature>
<comment type="caution">
    <text evidence="1">The sequence shown here is derived from an EMBL/GenBank/DDBJ whole genome shotgun (WGS) entry which is preliminary data.</text>
</comment>
<keyword evidence="2" id="KW-1185">Reference proteome</keyword>
<evidence type="ECO:0000313" key="2">
    <source>
        <dbReference type="Proteomes" id="UP000265520"/>
    </source>
</evidence>
<sequence length="39" mass="4498">MRQANHMSHQHVYHMYNDSRATSTYVASHADVTCESLSM</sequence>
<evidence type="ECO:0000313" key="1">
    <source>
        <dbReference type="EMBL" id="MCI60034.1"/>
    </source>
</evidence>
<reference evidence="1 2" key="1">
    <citation type="journal article" date="2018" name="Front. Plant Sci.">
        <title>Red Clover (Trifolium pratense) and Zigzag Clover (T. medium) - A Picture of Genomic Similarities and Differences.</title>
        <authorList>
            <person name="Dluhosova J."/>
            <person name="Istvanek J."/>
            <person name="Nedelnik J."/>
            <person name="Repkova J."/>
        </authorList>
    </citation>
    <scope>NUCLEOTIDE SEQUENCE [LARGE SCALE GENOMIC DNA]</scope>
    <source>
        <strain evidence="2">cv. 10/8</strain>
        <tissue evidence="1">Leaf</tissue>
    </source>
</reference>
<proteinExistence type="predicted"/>
<name>A0A392THF4_9FABA</name>
<dbReference type="Proteomes" id="UP000265520">
    <property type="component" value="Unassembled WGS sequence"/>
</dbReference>
<organism evidence="1 2">
    <name type="scientific">Trifolium medium</name>
    <dbReference type="NCBI Taxonomy" id="97028"/>
    <lineage>
        <taxon>Eukaryota</taxon>
        <taxon>Viridiplantae</taxon>
        <taxon>Streptophyta</taxon>
        <taxon>Embryophyta</taxon>
        <taxon>Tracheophyta</taxon>
        <taxon>Spermatophyta</taxon>
        <taxon>Magnoliopsida</taxon>
        <taxon>eudicotyledons</taxon>
        <taxon>Gunneridae</taxon>
        <taxon>Pentapetalae</taxon>
        <taxon>rosids</taxon>
        <taxon>fabids</taxon>
        <taxon>Fabales</taxon>
        <taxon>Fabaceae</taxon>
        <taxon>Papilionoideae</taxon>
        <taxon>50 kb inversion clade</taxon>
        <taxon>NPAAA clade</taxon>
        <taxon>Hologalegina</taxon>
        <taxon>IRL clade</taxon>
        <taxon>Trifolieae</taxon>
        <taxon>Trifolium</taxon>
    </lineage>
</organism>
<accession>A0A392THF4</accession>
<dbReference type="EMBL" id="LXQA010574195">
    <property type="protein sequence ID" value="MCI60034.1"/>
    <property type="molecule type" value="Genomic_DNA"/>
</dbReference>
<protein>
    <submittedName>
        <fullName evidence="1">Uncharacterized protein</fullName>
    </submittedName>
</protein>
<dbReference type="AlphaFoldDB" id="A0A392THF4"/>